<protein>
    <submittedName>
        <fullName evidence="1">Uncharacterized protein</fullName>
    </submittedName>
</protein>
<sequence length="83" mass="9780">DRYRQKLDSLHAAMEEKMKETMMKNLDERAKMNFSESQKEIDTLRMRIDKLEVYFQNAASDIVSAVSMILLWSETVIYGFVPN</sequence>
<organism evidence="1 2">
    <name type="scientific">Pristionchus fissidentatus</name>
    <dbReference type="NCBI Taxonomy" id="1538716"/>
    <lineage>
        <taxon>Eukaryota</taxon>
        <taxon>Metazoa</taxon>
        <taxon>Ecdysozoa</taxon>
        <taxon>Nematoda</taxon>
        <taxon>Chromadorea</taxon>
        <taxon>Rhabditida</taxon>
        <taxon>Rhabditina</taxon>
        <taxon>Diplogasteromorpha</taxon>
        <taxon>Diplogasteroidea</taxon>
        <taxon>Neodiplogasteridae</taxon>
        <taxon>Pristionchus</taxon>
    </lineage>
</organism>
<evidence type="ECO:0000313" key="2">
    <source>
        <dbReference type="Proteomes" id="UP001432322"/>
    </source>
</evidence>
<reference evidence="1" key="1">
    <citation type="submission" date="2023-10" db="EMBL/GenBank/DDBJ databases">
        <title>Genome assembly of Pristionchus species.</title>
        <authorList>
            <person name="Yoshida K."/>
            <person name="Sommer R.J."/>
        </authorList>
    </citation>
    <scope>NUCLEOTIDE SEQUENCE</scope>
    <source>
        <strain evidence="1">RS5133</strain>
    </source>
</reference>
<evidence type="ECO:0000313" key="1">
    <source>
        <dbReference type="EMBL" id="GMT31003.1"/>
    </source>
</evidence>
<proteinExistence type="predicted"/>
<dbReference type="EMBL" id="BTSY01000005">
    <property type="protein sequence ID" value="GMT31003.1"/>
    <property type="molecule type" value="Genomic_DNA"/>
</dbReference>
<gene>
    <name evidence="1" type="ORF">PFISCL1PPCAC_22300</name>
</gene>
<accession>A0AAV5WL35</accession>
<comment type="caution">
    <text evidence="1">The sequence shown here is derived from an EMBL/GenBank/DDBJ whole genome shotgun (WGS) entry which is preliminary data.</text>
</comment>
<feature type="non-terminal residue" evidence="1">
    <location>
        <position position="1"/>
    </location>
</feature>
<dbReference type="AlphaFoldDB" id="A0AAV5WL35"/>
<dbReference type="Proteomes" id="UP001432322">
    <property type="component" value="Unassembled WGS sequence"/>
</dbReference>
<name>A0AAV5WL35_9BILA</name>
<keyword evidence="2" id="KW-1185">Reference proteome</keyword>